<dbReference type="InParanoid" id="A0A3Q1IZZ8"/>
<dbReference type="InterPro" id="IPR013083">
    <property type="entry name" value="Znf_RING/FYVE/PHD"/>
</dbReference>
<dbReference type="GeneTree" id="ENSGT01040000240385"/>
<dbReference type="InterPro" id="IPR003877">
    <property type="entry name" value="SPRY_dom"/>
</dbReference>
<dbReference type="GO" id="GO:0008270">
    <property type="term" value="F:zinc ion binding"/>
    <property type="evidence" value="ECO:0007669"/>
    <property type="project" value="UniProtKB-KW"/>
</dbReference>
<dbReference type="SUPFAM" id="SSF49899">
    <property type="entry name" value="Concanavalin A-like lectins/glucanases"/>
    <property type="match status" value="1"/>
</dbReference>
<evidence type="ECO:0000256" key="4">
    <source>
        <dbReference type="PROSITE-ProRule" id="PRU00024"/>
    </source>
</evidence>
<dbReference type="InterPro" id="IPR027370">
    <property type="entry name" value="Znf-RING_euk"/>
</dbReference>
<dbReference type="SMART" id="SM00184">
    <property type="entry name" value="RING"/>
    <property type="match status" value="1"/>
</dbReference>
<dbReference type="Gene3D" id="3.30.160.60">
    <property type="entry name" value="Classic Zinc Finger"/>
    <property type="match status" value="1"/>
</dbReference>
<dbReference type="SMART" id="SM00449">
    <property type="entry name" value="SPRY"/>
    <property type="match status" value="1"/>
</dbReference>
<evidence type="ECO:0000313" key="9">
    <source>
        <dbReference type="Ensembl" id="ENSATEP00000026120.2"/>
    </source>
</evidence>
<evidence type="ECO:0000256" key="3">
    <source>
        <dbReference type="ARBA" id="ARBA00022833"/>
    </source>
</evidence>
<dbReference type="Pfam" id="PF25600">
    <property type="entry name" value="TRIM_CC"/>
    <property type="match status" value="1"/>
</dbReference>
<evidence type="ECO:0000256" key="2">
    <source>
        <dbReference type="ARBA" id="ARBA00022771"/>
    </source>
</evidence>
<dbReference type="Proteomes" id="UP000265040">
    <property type="component" value="Chromosome 23"/>
</dbReference>
<feature type="coiled-coil region" evidence="5">
    <location>
        <begin position="139"/>
        <end position="185"/>
    </location>
</feature>
<dbReference type="InterPro" id="IPR017907">
    <property type="entry name" value="Znf_RING_CS"/>
</dbReference>
<keyword evidence="10" id="KW-1185">Reference proteome</keyword>
<dbReference type="InterPro" id="IPR001870">
    <property type="entry name" value="B30.2/SPRY"/>
</dbReference>
<evidence type="ECO:0008006" key="11">
    <source>
        <dbReference type="Google" id="ProtNLM"/>
    </source>
</evidence>
<reference evidence="9" key="3">
    <citation type="submission" date="2025-09" db="UniProtKB">
        <authorList>
            <consortium name="Ensembl"/>
        </authorList>
    </citation>
    <scope>IDENTIFICATION</scope>
</reference>
<dbReference type="SMART" id="SM00589">
    <property type="entry name" value="PRY"/>
    <property type="match status" value="1"/>
</dbReference>
<evidence type="ECO:0000256" key="1">
    <source>
        <dbReference type="ARBA" id="ARBA00022723"/>
    </source>
</evidence>
<evidence type="ECO:0000256" key="5">
    <source>
        <dbReference type="SAM" id="Coils"/>
    </source>
</evidence>
<evidence type="ECO:0000259" key="7">
    <source>
        <dbReference type="PROSITE" id="PS50119"/>
    </source>
</evidence>
<dbReference type="PROSITE" id="PS50119">
    <property type="entry name" value="ZF_BBOX"/>
    <property type="match status" value="1"/>
</dbReference>
<dbReference type="InterPro" id="IPR006574">
    <property type="entry name" value="PRY"/>
</dbReference>
<dbReference type="Pfam" id="PF00622">
    <property type="entry name" value="SPRY"/>
    <property type="match status" value="1"/>
</dbReference>
<dbReference type="Ensembl" id="ENSATET00000026539.2">
    <property type="protein sequence ID" value="ENSATEP00000026120.2"/>
    <property type="gene ID" value="ENSATEG00000018086.2"/>
</dbReference>
<dbReference type="STRING" id="64144.ENSATEP00000026120"/>
<keyword evidence="1" id="KW-0479">Metal-binding</keyword>
<accession>A0A3Q1IZZ8</accession>
<dbReference type="PANTHER" id="PTHR24103">
    <property type="entry name" value="E3 UBIQUITIN-PROTEIN LIGASE TRIM"/>
    <property type="match status" value="1"/>
</dbReference>
<dbReference type="FunFam" id="2.60.120.920:FF:000004">
    <property type="entry name" value="Butyrophilin subfamily 1 member A1"/>
    <property type="match status" value="1"/>
</dbReference>
<evidence type="ECO:0000259" key="8">
    <source>
        <dbReference type="PROSITE" id="PS50188"/>
    </source>
</evidence>
<dbReference type="PROSITE" id="PS50188">
    <property type="entry name" value="B302_SPRY"/>
    <property type="match status" value="1"/>
</dbReference>
<protein>
    <recommendedName>
        <fullName evidence="11">Tripartite motif containing 39</fullName>
    </recommendedName>
</protein>
<keyword evidence="2 4" id="KW-0863">Zinc-finger</keyword>
<dbReference type="Gene3D" id="2.60.120.920">
    <property type="match status" value="1"/>
</dbReference>
<organism evidence="9 10">
    <name type="scientific">Anabas testudineus</name>
    <name type="common">Climbing perch</name>
    <name type="synonym">Anthias testudineus</name>
    <dbReference type="NCBI Taxonomy" id="64144"/>
    <lineage>
        <taxon>Eukaryota</taxon>
        <taxon>Metazoa</taxon>
        <taxon>Chordata</taxon>
        <taxon>Craniata</taxon>
        <taxon>Vertebrata</taxon>
        <taxon>Euteleostomi</taxon>
        <taxon>Actinopterygii</taxon>
        <taxon>Neopterygii</taxon>
        <taxon>Teleostei</taxon>
        <taxon>Neoteleostei</taxon>
        <taxon>Acanthomorphata</taxon>
        <taxon>Anabantaria</taxon>
        <taxon>Anabantiformes</taxon>
        <taxon>Anabantoidei</taxon>
        <taxon>Anabantidae</taxon>
        <taxon>Anabas</taxon>
    </lineage>
</organism>
<dbReference type="InterPro" id="IPR013320">
    <property type="entry name" value="ConA-like_dom_sf"/>
</dbReference>
<name>A0A3Q1IZZ8_ANATE</name>
<evidence type="ECO:0000313" key="10">
    <source>
        <dbReference type="Proteomes" id="UP000265040"/>
    </source>
</evidence>
<dbReference type="InterPro" id="IPR058030">
    <property type="entry name" value="TRIM8/14/16/25/29/45/65_CC"/>
</dbReference>
<dbReference type="Pfam" id="PF13445">
    <property type="entry name" value="zf-RING_UBOX"/>
    <property type="match status" value="1"/>
</dbReference>
<feature type="domain" description="RING-type" evidence="6">
    <location>
        <begin position="11"/>
        <end position="51"/>
    </location>
</feature>
<sequence>CDFSEREKFLCSVCLDVFTEPVSTPCGHNFCSSCIHKYWDSSDICQCPYCKRTFSTRPELQVNTIMSELKNLDDRMCKMHNKITELYCRTDQACICVLCIKADHKNHNVVPLEEEYEAKEAEKEKEASVQVFTDLIQSIQRSQAELVEVIEKRHRATKEKGEGFLKQLRMEVAELQSRSNQLEQLSLSQDHHCFLQSFPTLSSPLTKDWTNAAVHCDLSFDAVRRDVTLVQQKIDEIMGKVPEIKMKRMREHAVDVTLDPDTAHHSLVISQNGKQVETVETNQDVPNNPKRFKMYPEVLAKEGFTTGKFYFEVQVKDKTKWGVGVAKESVDRKGYTDLSVSDGYWTFGLDEGVYNAYENPCVTMTLKDKLQKVGIFVDYDKRVVSFYDVDSKSHIYSFIGCCFKEKLHPYFCPQDNNSGTNSAPIIITPVPQTE</sequence>
<dbReference type="SUPFAM" id="SSF57850">
    <property type="entry name" value="RING/U-box"/>
    <property type="match status" value="1"/>
</dbReference>
<dbReference type="PROSITE" id="PS00518">
    <property type="entry name" value="ZF_RING_1"/>
    <property type="match status" value="1"/>
</dbReference>
<keyword evidence="3" id="KW-0862">Zinc</keyword>
<dbReference type="InterPro" id="IPR001841">
    <property type="entry name" value="Znf_RING"/>
</dbReference>
<dbReference type="OrthoDB" id="265776at2759"/>
<dbReference type="CDD" id="cd19769">
    <property type="entry name" value="Bbox2_TRIM16-like"/>
    <property type="match status" value="1"/>
</dbReference>
<dbReference type="Gene3D" id="3.30.40.10">
    <property type="entry name" value="Zinc/RING finger domain, C3HC4 (zinc finger)"/>
    <property type="match status" value="1"/>
</dbReference>
<dbReference type="Pfam" id="PF13765">
    <property type="entry name" value="PRY"/>
    <property type="match status" value="1"/>
</dbReference>
<dbReference type="InterPro" id="IPR050143">
    <property type="entry name" value="TRIM/RBCC"/>
</dbReference>
<dbReference type="CDD" id="cd13733">
    <property type="entry name" value="SPRY_PRY_C-I_1"/>
    <property type="match status" value="1"/>
</dbReference>
<dbReference type="SUPFAM" id="SSF57845">
    <property type="entry name" value="B-box zinc-binding domain"/>
    <property type="match status" value="1"/>
</dbReference>
<reference evidence="9" key="1">
    <citation type="submission" date="2021-04" db="EMBL/GenBank/DDBJ databases">
        <authorList>
            <consortium name="Wellcome Sanger Institute Data Sharing"/>
        </authorList>
    </citation>
    <scope>NUCLEOTIDE SEQUENCE [LARGE SCALE GENOMIC DNA]</scope>
</reference>
<reference evidence="9" key="2">
    <citation type="submission" date="2025-08" db="UniProtKB">
        <authorList>
            <consortium name="Ensembl"/>
        </authorList>
    </citation>
    <scope>IDENTIFICATION</scope>
</reference>
<dbReference type="PROSITE" id="PS50089">
    <property type="entry name" value="ZF_RING_2"/>
    <property type="match status" value="1"/>
</dbReference>
<proteinExistence type="predicted"/>
<dbReference type="InterPro" id="IPR003879">
    <property type="entry name" value="Butyrophylin_SPRY"/>
</dbReference>
<dbReference type="SMART" id="SM00336">
    <property type="entry name" value="BBOX"/>
    <property type="match status" value="1"/>
</dbReference>
<dbReference type="AlphaFoldDB" id="A0A3Q1IZZ8"/>
<dbReference type="InterPro" id="IPR000315">
    <property type="entry name" value="Znf_B-box"/>
</dbReference>
<dbReference type="InterPro" id="IPR043136">
    <property type="entry name" value="B30.2/SPRY_sf"/>
</dbReference>
<evidence type="ECO:0000259" key="6">
    <source>
        <dbReference type="PROSITE" id="PS50089"/>
    </source>
</evidence>
<dbReference type="PRINTS" id="PR01407">
    <property type="entry name" value="BUTYPHLNCDUF"/>
</dbReference>
<keyword evidence="5" id="KW-0175">Coiled coil</keyword>
<feature type="domain" description="B box-type" evidence="7">
    <location>
        <begin position="72"/>
        <end position="112"/>
    </location>
</feature>
<dbReference type="Pfam" id="PF00643">
    <property type="entry name" value="zf-B_box"/>
    <property type="match status" value="1"/>
</dbReference>
<feature type="domain" description="B30.2/SPRY" evidence="8">
    <location>
        <begin position="236"/>
        <end position="432"/>
    </location>
</feature>